<accession>K0RPS2</accession>
<dbReference type="EMBL" id="AGNL01036007">
    <property type="protein sequence ID" value="EJK54314.1"/>
    <property type="molecule type" value="Genomic_DNA"/>
</dbReference>
<protein>
    <submittedName>
        <fullName evidence="2">Uncharacterized protein</fullName>
    </submittedName>
</protein>
<keyword evidence="3" id="KW-1185">Reference proteome</keyword>
<dbReference type="Proteomes" id="UP000266841">
    <property type="component" value="Unassembled WGS sequence"/>
</dbReference>
<name>K0RPS2_THAOC</name>
<gene>
    <name evidence="2" type="ORF">THAOC_26070</name>
</gene>
<organism evidence="2 3">
    <name type="scientific">Thalassiosira oceanica</name>
    <name type="common">Marine diatom</name>
    <dbReference type="NCBI Taxonomy" id="159749"/>
    <lineage>
        <taxon>Eukaryota</taxon>
        <taxon>Sar</taxon>
        <taxon>Stramenopiles</taxon>
        <taxon>Ochrophyta</taxon>
        <taxon>Bacillariophyta</taxon>
        <taxon>Coscinodiscophyceae</taxon>
        <taxon>Thalassiosirophycidae</taxon>
        <taxon>Thalassiosirales</taxon>
        <taxon>Thalassiosiraceae</taxon>
        <taxon>Thalassiosira</taxon>
    </lineage>
</organism>
<proteinExistence type="predicted"/>
<evidence type="ECO:0000256" key="1">
    <source>
        <dbReference type="SAM" id="MobiDB-lite"/>
    </source>
</evidence>
<reference evidence="2 3" key="1">
    <citation type="journal article" date="2012" name="Genome Biol.">
        <title>Genome and low-iron response of an oceanic diatom adapted to chronic iron limitation.</title>
        <authorList>
            <person name="Lommer M."/>
            <person name="Specht M."/>
            <person name="Roy A.S."/>
            <person name="Kraemer L."/>
            <person name="Andreson R."/>
            <person name="Gutowska M.A."/>
            <person name="Wolf J."/>
            <person name="Bergner S.V."/>
            <person name="Schilhabel M.B."/>
            <person name="Klostermeier U.C."/>
            <person name="Beiko R.G."/>
            <person name="Rosenstiel P."/>
            <person name="Hippler M."/>
            <person name="Laroche J."/>
        </authorList>
    </citation>
    <scope>NUCLEOTIDE SEQUENCE [LARGE SCALE GENOMIC DNA]</scope>
    <source>
        <strain evidence="2 3">CCMP1005</strain>
    </source>
</reference>
<evidence type="ECO:0000313" key="3">
    <source>
        <dbReference type="Proteomes" id="UP000266841"/>
    </source>
</evidence>
<evidence type="ECO:0000313" key="2">
    <source>
        <dbReference type="EMBL" id="EJK54314.1"/>
    </source>
</evidence>
<comment type="caution">
    <text evidence="2">The sequence shown here is derived from an EMBL/GenBank/DDBJ whole genome shotgun (WGS) entry which is preliminary data.</text>
</comment>
<dbReference type="AlphaFoldDB" id="K0RPS2"/>
<sequence>MVDGNLASGHPSVLPTTHRSRICVELGQFCPTNALFIHSSYYRRSPLRLPREKSSAATSGEDCSPPPRQVQINGLLPPKEVVTGASRPLLIHTSIENRPVHNIGSDGLSPHLNAEANRKQSNLFVYVSHPSMGTTTD</sequence>
<feature type="region of interest" description="Disordered" evidence="1">
    <location>
        <begin position="47"/>
        <end position="73"/>
    </location>
</feature>